<dbReference type="EMBL" id="QKKF02006405">
    <property type="protein sequence ID" value="RZF46349.1"/>
    <property type="molecule type" value="Genomic_DNA"/>
</dbReference>
<evidence type="ECO:0000256" key="1">
    <source>
        <dbReference type="SAM" id="Phobius"/>
    </source>
</evidence>
<proteinExistence type="predicted"/>
<dbReference type="AlphaFoldDB" id="A0A482XLS4"/>
<organism evidence="2 3">
    <name type="scientific">Laodelphax striatellus</name>
    <name type="common">Small brown planthopper</name>
    <name type="synonym">Delphax striatella</name>
    <dbReference type="NCBI Taxonomy" id="195883"/>
    <lineage>
        <taxon>Eukaryota</taxon>
        <taxon>Metazoa</taxon>
        <taxon>Ecdysozoa</taxon>
        <taxon>Arthropoda</taxon>
        <taxon>Hexapoda</taxon>
        <taxon>Insecta</taxon>
        <taxon>Pterygota</taxon>
        <taxon>Neoptera</taxon>
        <taxon>Paraneoptera</taxon>
        <taxon>Hemiptera</taxon>
        <taxon>Auchenorrhyncha</taxon>
        <taxon>Fulgoroidea</taxon>
        <taxon>Delphacidae</taxon>
        <taxon>Criomorphinae</taxon>
        <taxon>Laodelphax</taxon>
    </lineage>
</organism>
<gene>
    <name evidence="2" type="ORF">LSTR_LSTR016681</name>
</gene>
<dbReference type="Proteomes" id="UP000291343">
    <property type="component" value="Unassembled WGS sequence"/>
</dbReference>
<name>A0A482XLS4_LAOST</name>
<keyword evidence="1" id="KW-1133">Transmembrane helix</keyword>
<feature type="transmembrane region" description="Helical" evidence="1">
    <location>
        <begin position="20"/>
        <end position="38"/>
    </location>
</feature>
<sequence>FDLAHLDLTHCTDTMFNRQGWFLLIIYLLTLLLTLWSAELDDMLMLYPHDKSFTKNRE</sequence>
<protein>
    <submittedName>
        <fullName evidence="2">Uncharacterized protein</fullName>
    </submittedName>
</protein>
<feature type="non-terminal residue" evidence="2">
    <location>
        <position position="58"/>
    </location>
</feature>
<keyword evidence="3" id="KW-1185">Reference proteome</keyword>
<accession>A0A482XLS4</accession>
<reference evidence="2 3" key="1">
    <citation type="journal article" date="2017" name="Gigascience">
        <title>Genome sequence of the small brown planthopper, Laodelphax striatellus.</title>
        <authorList>
            <person name="Zhu J."/>
            <person name="Jiang F."/>
            <person name="Wang X."/>
            <person name="Yang P."/>
            <person name="Bao Y."/>
            <person name="Zhao W."/>
            <person name="Wang W."/>
            <person name="Lu H."/>
            <person name="Wang Q."/>
            <person name="Cui N."/>
            <person name="Li J."/>
            <person name="Chen X."/>
            <person name="Luo L."/>
            <person name="Yu J."/>
            <person name="Kang L."/>
            <person name="Cui F."/>
        </authorList>
    </citation>
    <scope>NUCLEOTIDE SEQUENCE [LARGE SCALE GENOMIC DNA]</scope>
    <source>
        <strain evidence="2">Lst14</strain>
    </source>
</reference>
<keyword evidence="1" id="KW-0472">Membrane</keyword>
<dbReference type="InParanoid" id="A0A482XLS4"/>
<feature type="non-terminal residue" evidence="2">
    <location>
        <position position="1"/>
    </location>
</feature>
<keyword evidence="1" id="KW-0812">Transmembrane</keyword>
<evidence type="ECO:0000313" key="2">
    <source>
        <dbReference type="EMBL" id="RZF46349.1"/>
    </source>
</evidence>
<evidence type="ECO:0000313" key="3">
    <source>
        <dbReference type="Proteomes" id="UP000291343"/>
    </source>
</evidence>
<comment type="caution">
    <text evidence="2">The sequence shown here is derived from an EMBL/GenBank/DDBJ whole genome shotgun (WGS) entry which is preliminary data.</text>
</comment>